<feature type="region of interest" description="Disordered" evidence="2">
    <location>
        <begin position="1"/>
        <end position="50"/>
    </location>
</feature>
<evidence type="ECO:0000313" key="5">
    <source>
        <dbReference type="Proteomes" id="UP000076420"/>
    </source>
</evidence>
<dbReference type="KEGG" id="bgt:106075290"/>
<dbReference type="AlphaFoldDB" id="A0A2C9L3N3"/>
<keyword evidence="3" id="KW-0472">Membrane</keyword>
<dbReference type="GO" id="GO:0016323">
    <property type="term" value="C:basolateral plasma membrane"/>
    <property type="evidence" value="ECO:0007669"/>
    <property type="project" value="TreeGrafter"/>
</dbReference>
<dbReference type="Proteomes" id="UP000076420">
    <property type="component" value="Unassembled WGS sequence"/>
</dbReference>
<evidence type="ECO:0000313" key="4">
    <source>
        <dbReference type="EnsemblMetazoa" id="BGLB026608-PB"/>
    </source>
</evidence>
<dbReference type="PANTHER" id="PTHR11388">
    <property type="entry name" value="ORGANIC ANION TRANSPORTER"/>
    <property type="match status" value="1"/>
</dbReference>
<feature type="transmembrane region" description="Helical" evidence="3">
    <location>
        <begin position="82"/>
        <end position="105"/>
    </location>
</feature>
<feature type="transmembrane region" description="Helical" evidence="3">
    <location>
        <begin position="743"/>
        <end position="766"/>
    </location>
</feature>
<dbReference type="InterPro" id="IPR036259">
    <property type="entry name" value="MFS_trans_sf"/>
</dbReference>
<reference evidence="4" key="1">
    <citation type="submission" date="2020-05" db="UniProtKB">
        <authorList>
            <consortium name="EnsemblMetazoa"/>
        </authorList>
    </citation>
    <scope>IDENTIFICATION</scope>
    <source>
        <strain evidence="4">BB02</strain>
    </source>
</reference>
<accession>A0A2C9L3N3</accession>
<feature type="region of interest" description="Disordered" evidence="2">
    <location>
        <begin position="395"/>
        <end position="426"/>
    </location>
</feature>
<dbReference type="OrthoDB" id="6129586at2759"/>
<feature type="transmembrane region" description="Helical" evidence="3">
    <location>
        <begin position="551"/>
        <end position="574"/>
    </location>
</feature>
<feature type="compositionally biased region" description="Polar residues" evidence="2">
    <location>
        <begin position="395"/>
        <end position="412"/>
    </location>
</feature>
<dbReference type="EnsemblMetazoa" id="BGLB026608-RB">
    <property type="protein sequence ID" value="BGLB026608-PB"/>
    <property type="gene ID" value="BGLB026608"/>
</dbReference>
<dbReference type="Pfam" id="PF03137">
    <property type="entry name" value="OATP"/>
    <property type="match status" value="2"/>
</dbReference>
<dbReference type="InterPro" id="IPR004156">
    <property type="entry name" value="OATP"/>
</dbReference>
<keyword evidence="3" id="KW-1133">Transmembrane helix</keyword>
<dbReference type="SUPFAM" id="SSF103473">
    <property type="entry name" value="MFS general substrate transporter"/>
    <property type="match status" value="1"/>
</dbReference>
<name>A0A2C9L3N3_BIOGL</name>
<feature type="transmembrane region" description="Helical" evidence="3">
    <location>
        <begin position="696"/>
        <end position="716"/>
    </location>
</feature>
<protein>
    <recommendedName>
        <fullName evidence="6">Solute carrier organic anion transporter family member</fullName>
    </recommendedName>
</protein>
<dbReference type="VEuPathDB" id="VectorBase:BGLAX_036337"/>
<sequence>MAVIHEKNAISGQDNEAFDHQTLEGKKSGQFAETNGSIHDNQGFAKKDARVDDEDYEEEEEEVDVSCGIGPLRTNLFGRRFANLYVFATIMGISAFFSGMVHSVLHVQLTSIEKQFNIDNTKAGLFDTVSRAGHMTTILFAGHFAKTVNIPLTIGLSGMFQGVLLASPGFLQLADPYELPVLPPASHFKNVTNITGFGDQAKYMCDAHFIANATSHNKRPVSTEPTNQVAYIVILVVQAVKGITDTFHSGFLQTLYMDDNMVDKSKMSYFLGIEHIITDLASPVGRQINGYLTEIPIDLKETSMDPKDGRFVAAWWLAFLIFGSCLTLVSFPILLFPRKLISKKKQGQALKNAVVTFAGGTVEEEIEKPISNQLNVEDTIRKPSVVTIGMTHGISGNTQQRISSSRKNSLASLGQPGSRRPSLFPPVVTPTERKVSLTGDLIFEQTITPGRKRSNIKKQSRTEAIKNVFKDFPRAFLRMLKNPAYLLLLGDIAIVSIPMSGLSIFRSTYVTNQYNVPMSEVTLASGISSAVGHIIGTLASSWLASKVHTRLGYLYIVLGTYVVTVIMTPLYIVFGCDNEPVYGADGPYGVPVNLTGVCDCSLAKVLISCGDDGNNYLSPCHAGCTGMDGKIFTNCAMLANSTLGNSVHPGLCPTKCHTNFIIYVLLHGLQNIASSSATIPRRLFILRIVDPRDRGFATSIFVFFSSLMAIPSPNFFGKMIDDTCLVWDGKFCALYDRDKSRYFISGIDVGVHVVVQITYLLMLALFKWEERKAKRAEAKKSAEQKDLELEEKT</sequence>
<feature type="transmembrane region" description="Helical" evidence="3">
    <location>
        <begin position="525"/>
        <end position="544"/>
    </location>
</feature>
<keyword evidence="3" id="KW-0812">Transmembrane</keyword>
<evidence type="ECO:0008006" key="6">
    <source>
        <dbReference type="Google" id="ProtNLM"/>
    </source>
</evidence>
<feature type="transmembrane region" description="Helical" evidence="3">
    <location>
        <begin position="313"/>
        <end position="336"/>
    </location>
</feature>
<dbReference type="EnsemblMetazoa" id="BGLB026608-RA">
    <property type="protein sequence ID" value="BGLB026608-PA"/>
    <property type="gene ID" value="BGLB026608"/>
</dbReference>
<dbReference type="GO" id="GO:0015347">
    <property type="term" value="F:sodium-independent organic anion transmembrane transporter activity"/>
    <property type="evidence" value="ECO:0007669"/>
    <property type="project" value="TreeGrafter"/>
</dbReference>
<dbReference type="Gene3D" id="1.20.1250.20">
    <property type="entry name" value="MFS general substrate transporter like domains"/>
    <property type="match status" value="2"/>
</dbReference>
<feature type="compositionally biased region" description="Polar residues" evidence="2">
    <location>
        <begin position="31"/>
        <end position="40"/>
    </location>
</feature>
<keyword evidence="1" id="KW-1015">Disulfide bond</keyword>
<dbReference type="PANTHER" id="PTHR11388:SF157">
    <property type="entry name" value="SOLUTE CARRIER ORGANIC ANION TRANSPORTER FAMILY MEMBER 2A1-LIKE"/>
    <property type="match status" value="1"/>
</dbReference>
<dbReference type="GO" id="GO:0043252">
    <property type="term" value="P:sodium-independent organic anion transport"/>
    <property type="evidence" value="ECO:0007669"/>
    <property type="project" value="TreeGrafter"/>
</dbReference>
<feature type="compositionally biased region" description="Basic and acidic residues" evidence="2">
    <location>
        <begin position="17"/>
        <end position="27"/>
    </location>
</feature>
<feature type="transmembrane region" description="Helical" evidence="3">
    <location>
        <begin position="484"/>
        <end position="505"/>
    </location>
</feature>
<evidence type="ECO:0000256" key="2">
    <source>
        <dbReference type="SAM" id="MobiDB-lite"/>
    </source>
</evidence>
<organism evidence="4 5">
    <name type="scientific">Biomphalaria glabrata</name>
    <name type="common">Bloodfluke planorb</name>
    <name type="synonym">Freshwater snail</name>
    <dbReference type="NCBI Taxonomy" id="6526"/>
    <lineage>
        <taxon>Eukaryota</taxon>
        <taxon>Metazoa</taxon>
        <taxon>Spiralia</taxon>
        <taxon>Lophotrochozoa</taxon>
        <taxon>Mollusca</taxon>
        <taxon>Gastropoda</taxon>
        <taxon>Heterobranchia</taxon>
        <taxon>Euthyneura</taxon>
        <taxon>Panpulmonata</taxon>
        <taxon>Hygrophila</taxon>
        <taxon>Lymnaeoidea</taxon>
        <taxon>Planorbidae</taxon>
        <taxon>Biomphalaria</taxon>
    </lineage>
</organism>
<proteinExistence type="predicted"/>
<evidence type="ECO:0000256" key="1">
    <source>
        <dbReference type="ARBA" id="ARBA00023157"/>
    </source>
</evidence>
<dbReference type="VEuPathDB" id="VectorBase:BGLB026608"/>
<evidence type="ECO:0000256" key="3">
    <source>
        <dbReference type="SAM" id="Phobius"/>
    </source>
</evidence>
<gene>
    <name evidence="4" type="primary">106075290</name>
</gene>